<keyword evidence="4" id="KW-1185">Reference proteome</keyword>
<dbReference type="PANTHER" id="PTHR38590:SF1">
    <property type="entry name" value="BLL0828 PROTEIN"/>
    <property type="match status" value="1"/>
</dbReference>
<evidence type="ECO:0000313" key="3">
    <source>
        <dbReference type="EMBL" id="GGE23923.1"/>
    </source>
</evidence>
<reference evidence="3" key="2">
    <citation type="submission" date="2020-09" db="EMBL/GenBank/DDBJ databases">
        <authorList>
            <person name="Sun Q."/>
            <person name="Zhou Y."/>
        </authorList>
    </citation>
    <scope>NUCLEOTIDE SEQUENCE</scope>
    <source>
        <strain evidence="3">CGMCC 1.15367</strain>
    </source>
</reference>
<feature type="region of interest" description="Disordered" evidence="1">
    <location>
        <begin position="167"/>
        <end position="192"/>
    </location>
</feature>
<dbReference type="Gene3D" id="3.40.960.10">
    <property type="entry name" value="VSR Endonuclease"/>
    <property type="match status" value="1"/>
</dbReference>
<accession>A0A917A2R9</accession>
<protein>
    <recommendedName>
        <fullName evidence="2">DUF559 domain-containing protein</fullName>
    </recommendedName>
</protein>
<comment type="caution">
    <text evidence="3">The sequence shown here is derived from an EMBL/GenBank/DDBJ whole genome shotgun (WGS) entry which is preliminary data.</text>
</comment>
<feature type="compositionally biased region" description="Low complexity" evidence="1">
    <location>
        <begin position="167"/>
        <end position="176"/>
    </location>
</feature>
<gene>
    <name evidence="3" type="ORF">GCM10011390_49130</name>
</gene>
<dbReference type="SUPFAM" id="SSF52980">
    <property type="entry name" value="Restriction endonuclease-like"/>
    <property type="match status" value="1"/>
</dbReference>
<organism evidence="3 4">
    <name type="scientific">Aureimonas endophytica</name>
    <dbReference type="NCBI Taxonomy" id="2027858"/>
    <lineage>
        <taxon>Bacteria</taxon>
        <taxon>Pseudomonadati</taxon>
        <taxon>Pseudomonadota</taxon>
        <taxon>Alphaproteobacteria</taxon>
        <taxon>Hyphomicrobiales</taxon>
        <taxon>Aurantimonadaceae</taxon>
        <taxon>Aureimonas</taxon>
    </lineage>
</organism>
<dbReference type="EMBL" id="BMIQ01000013">
    <property type="protein sequence ID" value="GGE23923.1"/>
    <property type="molecule type" value="Genomic_DNA"/>
</dbReference>
<dbReference type="Pfam" id="PF04480">
    <property type="entry name" value="DUF559"/>
    <property type="match status" value="1"/>
</dbReference>
<dbReference type="AlphaFoldDB" id="A0A917A2R9"/>
<feature type="region of interest" description="Disordered" evidence="1">
    <location>
        <begin position="1"/>
        <end position="28"/>
    </location>
</feature>
<evidence type="ECO:0000313" key="4">
    <source>
        <dbReference type="Proteomes" id="UP000644699"/>
    </source>
</evidence>
<reference evidence="3" key="1">
    <citation type="journal article" date="2014" name="Int. J. Syst. Evol. Microbiol.">
        <title>Complete genome sequence of Corynebacterium casei LMG S-19264T (=DSM 44701T), isolated from a smear-ripened cheese.</title>
        <authorList>
            <consortium name="US DOE Joint Genome Institute (JGI-PGF)"/>
            <person name="Walter F."/>
            <person name="Albersmeier A."/>
            <person name="Kalinowski J."/>
            <person name="Ruckert C."/>
        </authorList>
    </citation>
    <scope>NUCLEOTIDE SEQUENCE</scope>
    <source>
        <strain evidence="3">CGMCC 1.15367</strain>
    </source>
</reference>
<dbReference type="PANTHER" id="PTHR38590">
    <property type="entry name" value="BLL0828 PROTEIN"/>
    <property type="match status" value="1"/>
</dbReference>
<dbReference type="CDD" id="cd01038">
    <property type="entry name" value="Endonuclease_DUF559"/>
    <property type="match status" value="1"/>
</dbReference>
<proteinExistence type="predicted"/>
<sequence>MIEDGEGAVKPRPSPESGEGAGRRMREPRATPAALLQNARDLRHAATDAETWMWSELRGRRLNGFRFVRQLPIGPYIADFACRARHLIIELDGSQHADRRSDETRTVYLQSHGWAVLRFWNEEVLRERGAVCETILAVLGGRVTEPCDGGGLIHGLRFAPVIPSPASLRSAPSPDSGEGGAPYPDMALGRPA</sequence>
<dbReference type="Proteomes" id="UP000644699">
    <property type="component" value="Unassembled WGS sequence"/>
</dbReference>
<name>A0A917A2R9_9HYPH</name>
<dbReference type="InterPro" id="IPR007569">
    <property type="entry name" value="DUF559"/>
</dbReference>
<feature type="domain" description="DUF559" evidence="2">
    <location>
        <begin position="36"/>
        <end position="139"/>
    </location>
</feature>
<evidence type="ECO:0000259" key="2">
    <source>
        <dbReference type="Pfam" id="PF04480"/>
    </source>
</evidence>
<evidence type="ECO:0000256" key="1">
    <source>
        <dbReference type="SAM" id="MobiDB-lite"/>
    </source>
</evidence>
<dbReference type="InterPro" id="IPR047216">
    <property type="entry name" value="Endonuclease_DUF559_bact"/>
</dbReference>
<dbReference type="InterPro" id="IPR011335">
    <property type="entry name" value="Restrct_endonuc-II-like"/>
</dbReference>